<dbReference type="Proteomes" id="UP000076925">
    <property type="component" value="Unassembled WGS sequence"/>
</dbReference>
<organism evidence="1 2">
    <name type="scientific">Scytonema hofmannii PCC 7110</name>
    <dbReference type="NCBI Taxonomy" id="128403"/>
    <lineage>
        <taxon>Bacteria</taxon>
        <taxon>Bacillati</taxon>
        <taxon>Cyanobacteriota</taxon>
        <taxon>Cyanophyceae</taxon>
        <taxon>Nostocales</taxon>
        <taxon>Scytonemataceae</taxon>
        <taxon>Scytonema</taxon>
    </lineage>
</organism>
<reference evidence="1 2" key="1">
    <citation type="journal article" date="2013" name="Genome Biol. Evol.">
        <title>Genomes of Stigonematalean cyanobacteria (subsection V) and the evolution of oxygenic photosynthesis from prokaryotes to plastids.</title>
        <authorList>
            <person name="Dagan T."/>
            <person name="Roettger M."/>
            <person name="Stucken K."/>
            <person name="Landan G."/>
            <person name="Koch R."/>
            <person name="Major P."/>
            <person name="Gould S.B."/>
            <person name="Goremykin V.V."/>
            <person name="Rippka R."/>
            <person name="Tandeau de Marsac N."/>
            <person name="Gugger M."/>
            <person name="Lockhart P.J."/>
            <person name="Allen J.F."/>
            <person name="Brune I."/>
            <person name="Maus I."/>
            <person name="Puhler A."/>
            <person name="Martin W.F."/>
        </authorList>
    </citation>
    <scope>NUCLEOTIDE SEQUENCE [LARGE SCALE GENOMIC DNA]</scope>
    <source>
        <strain evidence="1 2">PCC 7110</strain>
    </source>
</reference>
<keyword evidence="2" id="KW-1185">Reference proteome</keyword>
<protein>
    <recommendedName>
        <fullName evidence="3">G domain-containing protein</fullName>
    </recommendedName>
</protein>
<dbReference type="SUPFAM" id="SSF52540">
    <property type="entry name" value="P-loop containing nucleoside triphosphate hydrolases"/>
    <property type="match status" value="1"/>
</dbReference>
<dbReference type="STRING" id="128403.WA1_08515"/>
<comment type="caution">
    <text evidence="1">The sequence shown here is derived from an EMBL/GenBank/DDBJ whole genome shotgun (WGS) entry which is preliminary data.</text>
</comment>
<dbReference type="RefSeq" id="WP_017745492.1">
    <property type="nucleotide sequence ID" value="NZ_KQ976354.1"/>
</dbReference>
<gene>
    <name evidence="1" type="ORF">WA1_08515</name>
</gene>
<name>A0A139WRY5_9CYAN</name>
<dbReference type="Gene3D" id="3.40.50.300">
    <property type="entry name" value="P-loop containing nucleotide triphosphate hydrolases"/>
    <property type="match status" value="1"/>
</dbReference>
<accession>A0A139WRY5</accession>
<sequence length="267" mass="31063">MSVIVIGDKAVGKSSMILGLCESSSQERYVVVDEDDCSRLREQLSPYGTVLPTEYPINLHSLSLYLRLPRPKDITVDLIDTRGELWGDIKATESPQNKFPSAYQDFMQKIGKARYIILVLHPYQELVRDEYLKSEHNPLDKVNKEEDLYPRDVWVKNLRRNLETLKNNCRSVKHFFICLHKADLFCNYREESARWKYNPSGSNDFSTYLDRIMNRYFGVAKDVIREFNASQGGTSKLSFFITTKKARNLLEIPWLSLGTYLSLDEER</sequence>
<dbReference type="InterPro" id="IPR027417">
    <property type="entry name" value="P-loop_NTPase"/>
</dbReference>
<proteinExistence type="predicted"/>
<evidence type="ECO:0000313" key="1">
    <source>
        <dbReference type="EMBL" id="KYC35191.1"/>
    </source>
</evidence>
<dbReference type="EMBL" id="ANNX02000052">
    <property type="protein sequence ID" value="KYC35191.1"/>
    <property type="molecule type" value="Genomic_DNA"/>
</dbReference>
<evidence type="ECO:0000313" key="2">
    <source>
        <dbReference type="Proteomes" id="UP000076925"/>
    </source>
</evidence>
<dbReference type="AlphaFoldDB" id="A0A139WRY5"/>
<dbReference type="OrthoDB" id="573162at2"/>
<evidence type="ECO:0008006" key="3">
    <source>
        <dbReference type="Google" id="ProtNLM"/>
    </source>
</evidence>